<dbReference type="EMBL" id="JAUHTQ010000002">
    <property type="protein sequence ID" value="MDN4492604.1"/>
    <property type="molecule type" value="Genomic_DNA"/>
</dbReference>
<comment type="caution">
    <text evidence="1">The sequence shown here is derived from an EMBL/GenBank/DDBJ whole genome shotgun (WGS) entry which is preliminary data.</text>
</comment>
<name>A0ABT8GML4_9BACL</name>
<evidence type="ECO:0000313" key="2">
    <source>
        <dbReference type="Proteomes" id="UP001172743"/>
    </source>
</evidence>
<gene>
    <name evidence="1" type="ORF">QYB95_03545</name>
</gene>
<reference evidence="1" key="1">
    <citation type="submission" date="2023-07" db="EMBL/GenBank/DDBJ databases">
        <title>Ureibacillus sp. isolated from freshwater well.</title>
        <authorList>
            <person name="Kirdat K."/>
            <person name="Bhatt A."/>
            <person name="Teware R."/>
            <person name="Bhavsar Y."/>
            <person name="Yadav A."/>
        </authorList>
    </citation>
    <scope>NUCLEOTIDE SEQUENCE</scope>
    <source>
        <strain evidence="1">BA0131</strain>
    </source>
</reference>
<evidence type="ECO:0000313" key="1">
    <source>
        <dbReference type="EMBL" id="MDN4492604.1"/>
    </source>
</evidence>
<dbReference type="Proteomes" id="UP001172743">
    <property type="component" value="Unassembled WGS sequence"/>
</dbReference>
<organism evidence="1 2">
    <name type="scientific">Ureibacillus aquaedulcis</name>
    <dbReference type="NCBI Taxonomy" id="3058421"/>
    <lineage>
        <taxon>Bacteria</taxon>
        <taxon>Bacillati</taxon>
        <taxon>Bacillota</taxon>
        <taxon>Bacilli</taxon>
        <taxon>Bacillales</taxon>
        <taxon>Caryophanaceae</taxon>
        <taxon>Ureibacillus</taxon>
    </lineage>
</organism>
<protein>
    <submittedName>
        <fullName evidence="1">Uncharacterized protein</fullName>
    </submittedName>
</protein>
<keyword evidence="2" id="KW-1185">Reference proteome</keyword>
<proteinExistence type="predicted"/>
<dbReference type="RefSeq" id="WP_301136723.1">
    <property type="nucleotide sequence ID" value="NZ_JAUHTQ010000002.1"/>
</dbReference>
<accession>A0ABT8GML4</accession>
<sequence length="98" mass="11939">MCEQLVDWITRFQKNKDIDALTSLKDYCFNMIEPLIMEFTEKYGEDAGDLLRLKWDKRCYFIFTKYQVNVGLPLDTFVQNTYRFYFMEVLKRAGYMNR</sequence>